<accession>A0A7J9JI76</accession>
<reference evidence="1 2" key="1">
    <citation type="journal article" date="2019" name="Genome Biol. Evol.">
        <title>Insights into the evolution of the New World diploid cottons (Gossypium, subgenus Houzingenia) based on genome sequencing.</title>
        <authorList>
            <person name="Grover C.E."/>
            <person name="Arick M.A. 2nd"/>
            <person name="Thrash A."/>
            <person name="Conover J.L."/>
            <person name="Sanders W.S."/>
            <person name="Peterson D.G."/>
            <person name="Frelichowski J.E."/>
            <person name="Scheffler J.A."/>
            <person name="Scheffler B.E."/>
            <person name="Wendel J.F."/>
        </authorList>
    </citation>
    <scope>NUCLEOTIDE SEQUENCE [LARGE SCALE GENOMIC DNA]</scope>
    <source>
        <strain evidence="1">6</strain>
        <tissue evidence="1">Leaf</tissue>
    </source>
</reference>
<comment type="caution">
    <text evidence="1">The sequence shown here is derived from an EMBL/GenBank/DDBJ whole genome shotgun (WGS) entry which is preliminary data.</text>
</comment>
<gene>
    <name evidence="1" type="ORF">Goarm_017525</name>
</gene>
<dbReference type="Proteomes" id="UP000593575">
    <property type="component" value="Unassembled WGS sequence"/>
</dbReference>
<evidence type="ECO:0000313" key="2">
    <source>
        <dbReference type="Proteomes" id="UP000593575"/>
    </source>
</evidence>
<name>A0A7J9JI76_9ROSI</name>
<organism evidence="1 2">
    <name type="scientific">Gossypium armourianum</name>
    <dbReference type="NCBI Taxonomy" id="34283"/>
    <lineage>
        <taxon>Eukaryota</taxon>
        <taxon>Viridiplantae</taxon>
        <taxon>Streptophyta</taxon>
        <taxon>Embryophyta</taxon>
        <taxon>Tracheophyta</taxon>
        <taxon>Spermatophyta</taxon>
        <taxon>Magnoliopsida</taxon>
        <taxon>eudicotyledons</taxon>
        <taxon>Gunneridae</taxon>
        <taxon>Pentapetalae</taxon>
        <taxon>rosids</taxon>
        <taxon>malvids</taxon>
        <taxon>Malvales</taxon>
        <taxon>Malvaceae</taxon>
        <taxon>Malvoideae</taxon>
        <taxon>Gossypium</taxon>
    </lineage>
</organism>
<keyword evidence="2" id="KW-1185">Reference proteome</keyword>
<protein>
    <submittedName>
        <fullName evidence="1">Uncharacterized protein</fullName>
    </submittedName>
</protein>
<dbReference type="EMBL" id="JABFAE010000007">
    <property type="protein sequence ID" value="MBA0833195.1"/>
    <property type="molecule type" value="Genomic_DNA"/>
</dbReference>
<evidence type="ECO:0000313" key="1">
    <source>
        <dbReference type="EMBL" id="MBA0833195.1"/>
    </source>
</evidence>
<dbReference type="AlphaFoldDB" id="A0A7J9JI76"/>
<sequence length="96" mass="11248">MVSSTPTRFSCGIYCDSIVHELKPIDDDFNFFLFTGLQKGYHNGGVKVLKCSSYRYYAHELRALVFKTHYVYMLRNNDHSCAWRTPQTWHTLSFAN</sequence>
<proteinExistence type="predicted"/>